<evidence type="ECO:0000313" key="3">
    <source>
        <dbReference type="Proteomes" id="UP000029074"/>
    </source>
</evidence>
<dbReference type="Proteomes" id="UP000029074">
    <property type="component" value="Unassembled WGS sequence"/>
</dbReference>
<dbReference type="PANTHER" id="PTHR42760:SF121">
    <property type="entry name" value="3-OXOACYL-(ACYL-CARRIER-PROTEIN) REDUCTASE"/>
    <property type="match status" value="1"/>
</dbReference>
<dbReference type="OrthoDB" id="9789398at2"/>
<dbReference type="GO" id="GO:0047512">
    <property type="term" value="F:(S,S)-butanediol dehydrogenase activity"/>
    <property type="evidence" value="ECO:0007669"/>
    <property type="project" value="UniProtKB-EC"/>
</dbReference>
<dbReference type="AlphaFoldDB" id="A0A087AKV3"/>
<keyword evidence="3" id="KW-1185">Reference proteome</keyword>
<gene>
    <name evidence="2" type="ORF">BGLCM_0515</name>
</gene>
<dbReference type="GO" id="GO:0048038">
    <property type="term" value="F:quinone binding"/>
    <property type="evidence" value="ECO:0007669"/>
    <property type="project" value="TreeGrafter"/>
</dbReference>
<dbReference type="SUPFAM" id="SSF51735">
    <property type="entry name" value="NAD(P)-binding Rossmann-fold domains"/>
    <property type="match status" value="1"/>
</dbReference>
<evidence type="ECO:0000313" key="2">
    <source>
        <dbReference type="EMBL" id="KFI59403.1"/>
    </source>
</evidence>
<protein>
    <submittedName>
        <fullName evidence="2">Acetoin reductase</fullName>
        <ecNumber evidence="2">1.1.1.304</ecNumber>
        <ecNumber evidence="2">1.1.1.76</ecNumber>
    </submittedName>
</protein>
<sequence length="123" mass="13160">MPADCVRRRPCGVALATARMLEGNAVRGLTQAAAQELAPHHITVNGYAPGIVDTPMWTYIDEQMHNLNGKPIGQNFKDMVSTIALGRCEVPADVAGVVSFLASDNADYVTGQTVIVDGGMQYR</sequence>
<dbReference type="InterPro" id="IPR036291">
    <property type="entry name" value="NAD(P)-bd_dom_sf"/>
</dbReference>
<comment type="caution">
    <text evidence="2">The sequence shown here is derived from an EMBL/GenBank/DDBJ whole genome shotgun (WGS) entry which is preliminary data.</text>
</comment>
<dbReference type="InterPro" id="IPR002347">
    <property type="entry name" value="SDR_fam"/>
</dbReference>
<dbReference type="GO" id="GO:0052588">
    <property type="term" value="F:diacetyl reductase ((S)-acetoin forming) (NAD+) activity"/>
    <property type="evidence" value="ECO:0007669"/>
    <property type="project" value="UniProtKB-EC"/>
</dbReference>
<accession>A0A087AKV3</accession>
<reference evidence="2 3" key="1">
    <citation type="submission" date="2014-03" db="EMBL/GenBank/DDBJ databases">
        <title>Genomics of Bifidobacteria.</title>
        <authorList>
            <person name="Ventura M."/>
            <person name="Milani C."/>
            <person name="Lugli G.A."/>
        </authorList>
    </citation>
    <scope>NUCLEOTIDE SEQUENCE [LARGE SCALE GENOMIC DNA]</scope>
    <source>
        <strain evidence="2 3">LMG 11596</strain>
    </source>
</reference>
<evidence type="ECO:0000256" key="1">
    <source>
        <dbReference type="ARBA" id="ARBA00006484"/>
    </source>
</evidence>
<name>A0A087AKV3_9BIFI</name>
<dbReference type="EC" id="1.1.1.304" evidence="2"/>
<dbReference type="Pfam" id="PF13561">
    <property type="entry name" value="adh_short_C2"/>
    <property type="match status" value="1"/>
</dbReference>
<organism evidence="2 3">
    <name type="scientific">Bifidobacterium gallicum DSM 20093 = LMG 11596</name>
    <dbReference type="NCBI Taxonomy" id="561180"/>
    <lineage>
        <taxon>Bacteria</taxon>
        <taxon>Bacillati</taxon>
        <taxon>Actinomycetota</taxon>
        <taxon>Actinomycetes</taxon>
        <taxon>Bifidobacteriales</taxon>
        <taxon>Bifidobacteriaceae</taxon>
        <taxon>Bifidobacterium</taxon>
    </lineage>
</organism>
<dbReference type="EC" id="1.1.1.76" evidence="2"/>
<dbReference type="PRINTS" id="PR00081">
    <property type="entry name" value="GDHRDH"/>
</dbReference>
<dbReference type="Gene3D" id="3.40.50.720">
    <property type="entry name" value="NAD(P)-binding Rossmann-like Domain"/>
    <property type="match status" value="1"/>
</dbReference>
<keyword evidence="2" id="KW-0560">Oxidoreductase</keyword>
<dbReference type="PANTHER" id="PTHR42760">
    <property type="entry name" value="SHORT-CHAIN DEHYDROGENASES/REDUCTASES FAMILY MEMBER"/>
    <property type="match status" value="1"/>
</dbReference>
<dbReference type="GO" id="GO:0006633">
    <property type="term" value="P:fatty acid biosynthetic process"/>
    <property type="evidence" value="ECO:0007669"/>
    <property type="project" value="TreeGrafter"/>
</dbReference>
<dbReference type="EMBL" id="JGYW01000003">
    <property type="protein sequence ID" value="KFI59403.1"/>
    <property type="molecule type" value="Genomic_DNA"/>
</dbReference>
<comment type="similarity">
    <text evidence="1">Belongs to the short-chain dehydrogenases/reductases (SDR) family.</text>
</comment>
<proteinExistence type="inferred from homology"/>